<comment type="pathway">
    <text evidence="10">Isoprenoid biosynthesis; isopentenyl diphosphate biosynthesis via DXP pathway; isopentenyl diphosphate from 1-deoxy-D-xylulose 5-phosphate: step 3/6.</text>
</comment>
<evidence type="ECO:0000313" key="13">
    <source>
        <dbReference type="EMBL" id="MEX4007299.1"/>
    </source>
</evidence>
<dbReference type="SUPFAM" id="SSF55060">
    <property type="entry name" value="GHMP Kinase, C-terminal domain"/>
    <property type="match status" value="1"/>
</dbReference>
<feature type="binding site" evidence="10">
    <location>
        <begin position="97"/>
        <end position="107"/>
    </location>
    <ligand>
        <name>ATP</name>
        <dbReference type="ChEBI" id="CHEBI:30616"/>
    </ligand>
</feature>
<name>A0ABV3WRL3_9HYPH</name>
<dbReference type="Gene3D" id="3.30.70.890">
    <property type="entry name" value="GHMP kinase, C-terminal domain"/>
    <property type="match status" value="1"/>
</dbReference>
<keyword evidence="5 10" id="KW-0547">Nucleotide-binding</keyword>
<dbReference type="Pfam" id="PF00288">
    <property type="entry name" value="GHMP_kinases_N"/>
    <property type="match status" value="1"/>
</dbReference>
<dbReference type="EMBL" id="JAZHFV010000002">
    <property type="protein sequence ID" value="MEX4007299.1"/>
    <property type="molecule type" value="Genomic_DNA"/>
</dbReference>
<dbReference type="InterPro" id="IPR004424">
    <property type="entry name" value="IspE"/>
</dbReference>
<dbReference type="InterPro" id="IPR036554">
    <property type="entry name" value="GHMP_kinase_C_sf"/>
</dbReference>
<keyword evidence="8 10" id="KW-0414">Isoprene biosynthesis</keyword>
<dbReference type="EC" id="2.7.1.148" evidence="2 10"/>
<comment type="function">
    <text evidence="10">Catalyzes the phosphorylation of the position 2 hydroxy group of 4-diphosphocytidyl-2C-methyl-D-erythritol.</text>
</comment>
<dbReference type="InterPro" id="IPR014721">
    <property type="entry name" value="Ribsml_uS5_D2-typ_fold_subgr"/>
</dbReference>
<evidence type="ECO:0000256" key="4">
    <source>
        <dbReference type="ARBA" id="ARBA00022679"/>
    </source>
</evidence>
<dbReference type="NCBIfam" id="NF011202">
    <property type="entry name" value="PRK14608.1"/>
    <property type="match status" value="1"/>
</dbReference>
<dbReference type="RefSeq" id="WP_368802491.1">
    <property type="nucleotide sequence ID" value="NZ_JAZHFV010000002.1"/>
</dbReference>
<dbReference type="PIRSF" id="PIRSF010376">
    <property type="entry name" value="IspE"/>
    <property type="match status" value="1"/>
</dbReference>
<feature type="domain" description="GHMP kinase C-terminal" evidence="12">
    <location>
        <begin position="215"/>
        <end position="267"/>
    </location>
</feature>
<dbReference type="Gene3D" id="3.30.230.10">
    <property type="match status" value="1"/>
</dbReference>
<dbReference type="PANTHER" id="PTHR43527">
    <property type="entry name" value="4-DIPHOSPHOCYTIDYL-2-C-METHYL-D-ERYTHRITOL KINASE, CHLOROPLASTIC"/>
    <property type="match status" value="1"/>
</dbReference>
<dbReference type="InterPro" id="IPR020568">
    <property type="entry name" value="Ribosomal_Su5_D2-typ_SF"/>
</dbReference>
<evidence type="ECO:0000256" key="2">
    <source>
        <dbReference type="ARBA" id="ARBA00012052"/>
    </source>
</evidence>
<keyword evidence="4 10" id="KW-0808">Transferase</keyword>
<proteinExistence type="inferred from homology"/>
<dbReference type="InterPro" id="IPR013750">
    <property type="entry name" value="GHMP_kinase_C_dom"/>
</dbReference>
<feature type="active site" evidence="10">
    <location>
        <position position="139"/>
    </location>
</feature>
<keyword evidence="7 10" id="KW-0067">ATP-binding</keyword>
<keyword evidence="6 10" id="KW-0418">Kinase</keyword>
<comment type="catalytic activity">
    <reaction evidence="10">
        <text>4-CDP-2-C-methyl-D-erythritol + ATP = 4-CDP-2-C-methyl-D-erythritol 2-phosphate + ADP + H(+)</text>
        <dbReference type="Rhea" id="RHEA:18437"/>
        <dbReference type="ChEBI" id="CHEBI:15378"/>
        <dbReference type="ChEBI" id="CHEBI:30616"/>
        <dbReference type="ChEBI" id="CHEBI:57823"/>
        <dbReference type="ChEBI" id="CHEBI:57919"/>
        <dbReference type="ChEBI" id="CHEBI:456216"/>
        <dbReference type="EC" id="2.7.1.148"/>
    </reaction>
</comment>
<evidence type="ECO:0000256" key="7">
    <source>
        <dbReference type="ARBA" id="ARBA00022840"/>
    </source>
</evidence>
<comment type="similarity">
    <text evidence="1 10">Belongs to the GHMP kinase family. IspE subfamily.</text>
</comment>
<evidence type="ECO:0000256" key="8">
    <source>
        <dbReference type="ARBA" id="ARBA00023229"/>
    </source>
</evidence>
<accession>A0ABV3WRL3</accession>
<gene>
    <name evidence="10" type="primary">ispE</name>
    <name evidence="13" type="ORF">V1479_08280</name>
</gene>
<evidence type="ECO:0000256" key="1">
    <source>
        <dbReference type="ARBA" id="ARBA00009684"/>
    </source>
</evidence>
<dbReference type="PANTHER" id="PTHR43527:SF2">
    <property type="entry name" value="4-DIPHOSPHOCYTIDYL-2-C-METHYL-D-ERYTHRITOL KINASE, CHLOROPLASTIC"/>
    <property type="match status" value="1"/>
</dbReference>
<sequence>MPAKVVEHAPAKVNLALHVTGRRDDGYHLLDTLVVFTEVGDTVSVAAAEQDSFTIQGPFAGLLDDEADNLVLRARDLLRSKHGDLPPVAISLEKNLPVASGIGGGSSDAAATLRALMRLWGIELSADTLAAAALRLGADLPMCLYARTLVARGIGEEIEPVEGIPPLHMVLANPGVAVPTPAIFRALASRENPPLPTLPGPQALSAWLTDTRNDLEVPAQTLAPEIGEVLSALTANGAALARMSGSGATCFGLFASRDEAKVAASAIAVLHPSWYVTATRTIERARADAT</sequence>
<evidence type="ECO:0000313" key="14">
    <source>
        <dbReference type="Proteomes" id="UP001559025"/>
    </source>
</evidence>
<evidence type="ECO:0000256" key="3">
    <source>
        <dbReference type="ARBA" id="ARBA00017473"/>
    </source>
</evidence>
<protein>
    <recommendedName>
        <fullName evidence="3 10">4-diphosphocytidyl-2-C-methyl-D-erythritol kinase</fullName>
        <shortName evidence="10">CMK</shortName>
        <ecNumber evidence="2 10">2.7.1.148</ecNumber>
    </recommendedName>
    <alternativeName>
        <fullName evidence="9 10">4-(cytidine-5'-diphospho)-2-C-methyl-D-erythritol kinase</fullName>
    </alternativeName>
</protein>
<organism evidence="13 14">
    <name type="scientific">Neoaquamicrobium sediminum</name>
    <dbReference type="NCBI Taxonomy" id="1849104"/>
    <lineage>
        <taxon>Bacteria</taxon>
        <taxon>Pseudomonadati</taxon>
        <taxon>Pseudomonadota</taxon>
        <taxon>Alphaproteobacteria</taxon>
        <taxon>Hyphomicrobiales</taxon>
        <taxon>Phyllobacteriaceae</taxon>
        <taxon>Neoaquamicrobium</taxon>
    </lineage>
</organism>
<reference evidence="13 14" key="1">
    <citation type="submission" date="2024-01" db="EMBL/GenBank/DDBJ databases">
        <title>New evidence supports the origin of RcGTA from prophage.</title>
        <authorList>
            <person name="Xu Y."/>
            <person name="Liu B."/>
            <person name="Chen F."/>
        </authorList>
    </citation>
    <scope>NUCLEOTIDE SEQUENCE [LARGE SCALE GENOMIC DNA]</scope>
    <source>
        <strain evidence="13 14">CBW1107-2</strain>
    </source>
</reference>
<feature type="active site" evidence="10">
    <location>
        <position position="12"/>
    </location>
</feature>
<evidence type="ECO:0000256" key="5">
    <source>
        <dbReference type="ARBA" id="ARBA00022741"/>
    </source>
</evidence>
<keyword evidence="14" id="KW-1185">Reference proteome</keyword>
<evidence type="ECO:0000256" key="9">
    <source>
        <dbReference type="ARBA" id="ARBA00032554"/>
    </source>
</evidence>
<evidence type="ECO:0000259" key="11">
    <source>
        <dbReference type="Pfam" id="PF00288"/>
    </source>
</evidence>
<dbReference type="Pfam" id="PF08544">
    <property type="entry name" value="GHMP_kinases_C"/>
    <property type="match status" value="1"/>
</dbReference>
<feature type="domain" description="GHMP kinase N-terminal" evidence="11">
    <location>
        <begin position="69"/>
        <end position="146"/>
    </location>
</feature>
<evidence type="ECO:0000259" key="12">
    <source>
        <dbReference type="Pfam" id="PF08544"/>
    </source>
</evidence>
<comment type="caution">
    <text evidence="13">The sequence shown here is derived from an EMBL/GenBank/DDBJ whole genome shotgun (WGS) entry which is preliminary data.</text>
</comment>
<dbReference type="NCBIfam" id="TIGR00154">
    <property type="entry name" value="ispE"/>
    <property type="match status" value="1"/>
</dbReference>
<dbReference type="InterPro" id="IPR006204">
    <property type="entry name" value="GHMP_kinase_N_dom"/>
</dbReference>
<evidence type="ECO:0000256" key="10">
    <source>
        <dbReference type="HAMAP-Rule" id="MF_00061"/>
    </source>
</evidence>
<dbReference type="GO" id="GO:0050515">
    <property type="term" value="F:4-(cytidine 5'-diphospho)-2-C-methyl-D-erythritol kinase activity"/>
    <property type="evidence" value="ECO:0007669"/>
    <property type="project" value="UniProtKB-EC"/>
</dbReference>
<dbReference type="HAMAP" id="MF_00061">
    <property type="entry name" value="IspE"/>
    <property type="match status" value="1"/>
</dbReference>
<dbReference type="Proteomes" id="UP001559025">
    <property type="component" value="Unassembled WGS sequence"/>
</dbReference>
<evidence type="ECO:0000256" key="6">
    <source>
        <dbReference type="ARBA" id="ARBA00022777"/>
    </source>
</evidence>
<dbReference type="SUPFAM" id="SSF54211">
    <property type="entry name" value="Ribosomal protein S5 domain 2-like"/>
    <property type="match status" value="1"/>
</dbReference>